<keyword evidence="1" id="KW-0802">TPR repeat</keyword>
<comment type="caution">
    <text evidence="3">The sequence shown here is derived from an EMBL/GenBank/DDBJ whole genome shotgun (WGS) entry which is preliminary data.</text>
</comment>
<dbReference type="AlphaFoldDB" id="A0A1W0WFE7"/>
<reference evidence="4" key="1">
    <citation type="submission" date="2017-01" db="EMBL/GenBank/DDBJ databases">
        <title>Comparative genomics of anhydrobiosis in the tardigrade Hypsibius dujardini.</title>
        <authorList>
            <person name="Yoshida Y."/>
            <person name="Koutsovoulos G."/>
            <person name="Laetsch D."/>
            <person name="Stevens L."/>
            <person name="Kumar S."/>
            <person name="Horikawa D."/>
            <person name="Ishino K."/>
            <person name="Komine S."/>
            <person name="Tomita M."/>
            <person name="Blaxter M."/>
            <person name="Arakawa K."/>
        </authorList>
    </citation>
    <scope>NUCLEOTIDE SEQUENCE [LARGE SCALE GENOMIC DNA]</scope>
    <source>
        <strain evidence="4">Z151</strain>
    </source>
</reference>
<evidence type="ECO:0000313" key="4">
    <source>
        <dbReference type="Proteomes" id="UP000192578"/>
    </source>
</evidence>
<dbReference type="GO" id="GO:1905515">
    <property type="term" value="P:non-motile cilium assembly"/>
    <property type="evidence" value="ECO:0007669"/>
    <property type="project" value="TreeGrafter"/>
</dbReference>
<organism evidence="3 4">
    <name type="scientific">Hypsibius exemplaris</name>
    <name type="common">Freshwater tardigrade</name>
    <dbReference type="NCBI Taxonomy" id="2072580"/>
    <lineage>
        <taxon>Eukaryota</taxon>
        <taxon>Metazoa</taxon>
        <taxon>Ecdysozoa</taxon>
        <taxon>Tardigrada</taxon>
        <taxon>Eutardigrada</taxon>
        <taxon>Parachela</taxon>
        <taxon>Hypsibioidea</taxon>
        <taxon>Hypsibiidae</taxon>
        <taxon>Hypsibius</taxon>
    </lineage>
</organism>
<accession>A0A1W0WFE7</accession>
<feature type="region of interest" description="Disordered" evidence="2">
    <location>
        <begin position="287"/>
        <end position="313"/>
    </location>
</feature>
<dbReference type="PROSITE" id="PS50005">
    <property type="entry name" value="TPR"/>
    <property type="match status" value="1"/>
</dbReference>
<gene>
    <name evidence="3" type="ORF">BV898_11818</name>
</gene>
<protein>
    <submittedName>
        <fullName evidence="3">Uncharacterized protein</fullName>
    </submittedName>
</protein>
<feature type="compositionally biased region" description="Polar residues" evidence="2">
    <location>
        <begin position="298"/>
        <end position="313"/>
    </location>
</feature>
<dbReference type="GO" id="GO:0036064">
    <property type="term" value="C:ciliary basal body"/>
    <property type="evidence" value="ECO:0007669"/>
    <property type="project" value="TreeGrafter"/>
</dbReference>
<dbReference type="OrthoDB" id="1926212at2759"/>
<dbReference type="GO" id="GO:0005814">
    <property type="term" value="C:centriole"/>
    <property type="evidence" value="ECO:0007669"/>
    <property type="project" value="TreeGrafter"/>
</dbReference>
<dbReference type="EMBL" id="MTYJ01000113">
    <property type="protein sequence ID" value="OQV13936.1"/>
    <property type="molecule type" value="Genomic_DNA"/>
</dbReference>
<name>A0A1W0WFE7_HYPEX</name>
<feature type="repeat" description="TPR" evidence="1">
    <location>
        <begin position="139"/>
        <end position="172"/>
    </location>
</feature>
<evidence type="ECO:0000313" key="3">
    <source>
        <dbReference type="EMBL" id="OQV13936.1"/>
    </source>
</evidence>
<dbReference type="GO" id="GO:0097730">
    <property type="term" value="C:non-motile cilium"/>
    <property type="evidence" value="ECO:0007669"/>
    <property type="project" value="TreeGrafter"/>
</dbReference>
<dbReference type="PANTHER" id="PTHR44117">
    <property type="entry name" value="INTRAFLAGELLAR TRANSPORT PROTEIN 88 HOMOLOG"/>
    <property type="match status" value="1"/>
</dbReference>
<feature type="region of interest" description="Disordered" evidence="2">
    <location>
        <begin position="339"/>
        <end position="367"/>
    </location>
</feature>
<sequence length="399" mass="44568">MSSLCDQWDDATTLKYFDQASNTRVNACRNCIRDAALLLVHHAPENELEVLDWCAEALIKTPWKDVVVDLDLLQCGKLLEEGRIDQAIELLEDGDYDEMDAGSQSRVHACLSWIYLQMDNAERCLEHANKAHQITPDSPSAQLNMACAYQLSGEYDKALNICERLTSADPTHYSSAITKGMVLKSLGRHEEALRTFSTVPDICLTPQLKFAIAELPSNAEWKVLHAAATRRAGRALDAFDLCLEIHYEHPDDISCLHLLLNIGKQMRIPEDQMTSLRVQLDELIKRQNESGESKRRASTVNSHFSDSLKQSSLSGTACTGYGKTHGGDKRLLVQPTGRAKFTSSCKDPALPGIRNDLPRTRGNDDDNEEDLIEQKLLPLLQYRRRITDSVAASHRGGLL</sequence>
<dbReference type="Gene3D" id="1.25.40.10">
    <property type="entry name" value="Tetratricopeptide repeat domain"/>
    <property type="match status" value="1"/>
</dbReference>
<dbReference type="InterPro" id="IPR019734">
    <property type="entry name" value="TPR_rpt"/>
</dbReference>
<dbReference type="Proteomes" id="UP000192578">
    <property type="component" value="Unassembled WGS sequence"/>
</dbReference>
<keyword evidence="4" id="KW-1185">Reference proteome</keyword>
<dbReference type="GO" id="GO:0097546">
    <property type="term" value="C:ciliary base"/>
    <property type="evidence" value="ECO:0007669"/>
    <property type="project" value="TreeGrafter"/>
</dbReference>
<evidence type="ECO:0000256" key="1">
    <source>
        <dbReference type="PROSITE-ProRule" id="PRU00339"/>
    </source>
</evidence>
<dbReference type="PANTHER" id="PTHR44117:SF1">
    <property type="entry name" value="INTRAFLAGELLAR TRANSPORT PROTEIN 88 HOMOLOG"/>
    <property type="match status" value="1"/>
</dbReference>
<dbReference type="GO" id="GO:0019894">
    <property type="term" value="F:kinesin binding"/>
    <property type="evidence" value="ECO:0007669"/>
    <property type="project" value="TreeGrafter"/>
</dbReference>
<dbReference type="InterPro" id="IPR011990">
    <property type="entry name" value="TPR-like_helical_dom_sf"/>
</dbReference>
<dbReference type="GO" id="GO:0042073">
    <property type="term" value="P:intraciliary transport"/>
    <property type="evidence" value="ECO:0007669"/>
    <property type="project" value="TreeGrafter"/>
</dbReference>
<dbReference type="SUPFAM" id="SSF48452">
    <property type="entry name" value="TPR-like"/>
    <property type="match status" value="1"/>
</dbReference>
<evidence type="ECO:0000256" key="2">
    <source>
        <dbReference type="SAM" id="MobiDB-lite"/>
    </source>
</evidence>
<dbReference type="Pfam" id="PF14559">
    <property type="entry name" value="TPR_19"/>
    <property type="match status" value="1"/>
</dbReference>
<proteinExistence type="predicted"/>
<dbReference type="SMART" id="SM00028">
    <property type="entry name" value="TPR"/>
    <property type="match status" value="2"/>
</dbReference>